<comment type="caution">
    <text evidence="2">The sequence shown here is derived from an EMBL/GenBank/DDBJ whole genome shotgun (WGS) entry which is preliminary data.</text>
</comment>
<evidence type="ECO:0000313" key="3">
    <source>
        <dbReference type="Proteomes" id="UP000289340"/>
    </source>
</evidence>
<dbReference type="InterPro" id="IPR050481">
    <property type="entry name" value="UDP-glycosyltransf_plant"/>
</dbReference>
<dbReference type="GO" id="GO:0035251">
    <property type="term" value="F:UDP-glucosyltransferase activity"/>
    <property type="evidence" value="ECO:0007669"/>
    <property type="project" value="InterPro"/>
</dbReference>
<dbReference type="Proteomes" id="UP000289340">
    <property type="component" value="Chromosome 18"/>
</dbReference>
<evidence type="ECO:0000313" key="2">
    <source>
        <dbReference type="EMBL" id="RZB52064.1"/>
    </source>
</evidence>
<name>A0A445FT94_GLYSO</name>
<dbReference type="EMBL" id="QZWG01000018">
    <property type="protein sequence ID" value="RZB52064.1"/>
    <property type="molecule type" value="Genomic_DNA"/>
</dbReference>
<evidence type="ECO:0000256" key="1">
    <source>
        <dbReference type="ARBA" id="ARBA00022679"/>
    </source>
</evidence>
<dbReference type="SUPFAM" id="SSF53756">
    <property type="entry name" value="UDP-Glycosyltransferase/glycogen phosphorylase"/>
    <property type="match status" value="1"/>
</dbReference>
<dbReference type="PANTHER" id="PTHR48049">
    <property type="entry name" value="GLYCOSYLTRANSFERASE"/>
    <property type="match status" value="1"/>
</dbReference>
<accession>A0A445FT94</accession>
<reference evidence="2 3" key="1">
    <citation type="submission" date="2018-09" db="EMBL/GenBank/DDBJ databases">
        <title>A high-quality reference genome of wild soybean provides a powerful tool to mine soybean genomes.</title>
        <authorList>
            <person name="Xie M."/>
            <person name="Chung C.Y.L."/>
            <person name="Li M.-W."/>
            <person name="Wong F.-L."/>
            <person name="Chan T.-F."/>
            <person name="Lam H.-M."/>
        </authorList>
    </citation>
    <scope>NUCLEOTIDE SEQUENCE [LARGE SCALE GENOMIC DNA]</scope>
    <source>
        <strain evidence="3">cv. W05</strain>
        <tissue evidence="2">Hypocotyl of etiolated seedlings</tissue>
    </source>
</reference>
<dbReference type="PANTHER" id="PTHR48049:SF84">
    <property type="entry name" value="UDP-GLYCOSYLTRANSFERASE 79A6"/>
    <property type="match status" value="1"/>
</dbReference>
<gene>
    <name evidence="2" type="ORF">D0Y65_048475</name>
</gene>
<protein>
    <submittedName>
        <fullName evidence="2">UDP-glycosyltransferase 79A6</fullName>
    </submittedName>
</protein>
<dbReference type="Gene3D" id="3.40.50.2000">
    <property type="entry name" value="Glycogen Phosphorylase B"/>
    <property type="match status" value="2"/>
</dbReference>
<keyword evidence="3" id="KW-1185">Reference proteome</keyword>
<dbReference type="InterPro" id="IPR002213">
    <property type="entry name" value="UDP_glucos_trans"/>
</dbReference>
<sequence length="263" mass="30300">MFPFLAFGHIKAFVQLSNKLFSHGVRITFLLADIEGRNITFEDLKKPPPGYPRNSNIFLKAFEAMYLMFFFKRFDEKNFTGSERVLQGFSVCSLIVFRWQPSMDVLEEKWSKWLDSFPAKSVILCSFGTELERALPKRFLERLKNRGVAHTGWFQQHLVLKHSSVECHIGHGGFNSVIEALASDCELVLLPFKAGIEVNYRSEDVDFKKEDILKAVKTIMVEDDKELGKQIKENHKKWKDFLSNKGIKNKFITGLVAQLKAMA</sequence>
<dbReference type="Pfam" id="PF00201">
    <property type="entry name" value="UDPGT"/>
    <property type="match status" value="1"/>
</dbReference>
<proteinExistence type="predicted"/>
<organism evidence="2 3">
    <name type="scientific">Glycine soja</name>
    <name type="common">Wild soybean</name>
    <dbReference type="NCBI Taxonomy" id="3848"/>
    <lineage>
        <taxon>Eukaryota</taxon>
        <taxon>Viridiplantae</taxon>
        <taxon>Streptophyta</taxon>
        <taxon>Embryophyta</taxon>
        <taxon>Tracheophyta</taxon>
        <taxon>Spermatophyta</taxon>
        <taxon>Magnoliopsida</taxon>
        <taxon>eudicotyledons</taxon>
        <taxon>Gunneridae</taxon>
        <taxon>Pentapetalae</taxon>
        <taxon>rosids</taxon>
        <taxon>fabids</taxon>
        <taxon>Fabales</taxon>
        <taxon>Fabaceae</taxon>
        <taxon>Papilionoideae</taxon>
        <taxon>50 kb inversion clade</taxon>
        <taxon>NPAAA clade</taxon>
        <taxon>indigoferoid/millettioid clade</taxon>
        <taxon>Phaseoleae</taxon>
        <taxon>Glycine</taxon>
        <taxon>Glycine subgen. Soja</taxon>
    </lineage>
</organism>
<keyword evidence="1 2" id="KW-0808">Transferase</keyword>
<dbReference type="AlphaFoldDB" id="A0A445FT94"/>